<dbReference type="Pfam" id="PF13489">
    <property type="entry name" value="Methyltransf_23"/>
    <property type="match status" value="1"/>
</dbReference>
<evidence type="ECO:0000313" key="2">
    <source>
        <dbReference type="EMBL" id="KAL2808885.1"/>
    </source>
</evidence>
<dbReference type="GO" id="GO:0032259">
    <property type="term" value="P:methylation"/>
    <property type="evidence" value="ECO:0007669"/>
    <property type="project" value="UniProtKB-KW"/>
</dbReference>
<protein>
    <submittedName>
        <fullName evidence="2">S-adenosyl-L-methionine-dependent methyltransferase</fullName>
    </submittedName>
</protein>
<dbReference type="Gene3D" id="3.40.50.150">
    <property type="entry name" value="Vaccinia Virus protein VP39"/>
    <property type="match status" value="1"/>
</dbReference>
<organism evidence="2 3">
    <name type="scientific">Aspergillus granulosus</name>
    <dbReference type="NCBI Taxonomy" id="176169"/>
    <lineage>
        <taxon>Eukaryota</taxon>
        <taxon>Fungi</taxon>
        <taxon>Dikarya</taxon>
        <taxon>Ascomycota</taxon>
        <taxon>Pezizomycotina</taxon>
        <taxon>Eurotiomycetes</taxon>
        <taxon>Eurotiomycetidae</taxon>
        <taxon>Eurotiales</taxon>
        <taxon>Aspergillaceae</taxon>
        <taxon>Aspergillus</taxon>
        <taxon>Aspergillus subgen. Nidulantes</taxon>
    </lineage>
</organism>
<accession>A0ABR4H0B2</accession>
<keyword evidence="3" id="KW-1185">Reference proteome</keyword>
<gene>
    <name evidence="2" type="ORF">BJX63DRAFT_435689</name>
</gene>
<feature type="region of interest" description="Disordered" evidence="1">
    <location>
        <begin position="325"/>
        <end position="345"/>
    </location>
</feature>
<evidence type="ECO:0000256" key="1">
    <source>
        <dbReference type="SAM" id="MobiDB-lite"/>
    </source>
</evidence>
<name>A0ABR4H0B2_9EURO</name>
<keyword evidence="2" id="KW-0808">Transferase</keyword>
<proteinExistence type="predicted"/>
<sequence length="345" mass="39495">MCRNDLIEGFIEPDTGDIDSVFSDNSTVYTESLRSSFLQSVRENGRGYHKYSDGQYLIPEDEQEQERLDMQHEIFLLTMNRKLYHAPISPNVQHVLDLGTGTGIWAIDFADQHSSAHVLGIDLSPIQPSWIPPNCKFELDDYEKPWTFSQEFDFIHARMLMGSIADEKNLFKQAYDNLAPGGWIEMQDFSLPVRADDDTMKGTAFEELNIKFMEGLRMIGRDGGGPEKYKQLLTEVGFQNVVEVKYKWPQNEWPKNKHLKTLGQWNMVNTLDGLYGFSARLLTQVLGMTTEELEQLLEKCREDIMNPRIHAYWPIVVAYAQKPQTASDSLKQDGSVIPGSREGEN</sequence>
<evidence type="ECO:0000313" key="3">
    <source>
        <dbReference type="Proteomes" id="UP001610334"/>
    </source>
</evidence>
<comment type="caution">
    <text evidence="2">The sequence shown here is derived from an EMBL/GenBank/DDBJ whole genome shotgun (WGS) entry which is preliminary data.</text>
</comment>
<dbReference type="InterPro" id="IPR029063">
    <property type="entry name" value="SAM-dependent_MTases_sf"/>
</dbReference>
<dbReference type="PANTHER" id="PTHR43591">
    <property type="entry name" value="METHYLTRANSFERASE"/>
    <property type="match status" value="1"/>
</dbReference>
<dbReference type="CDD" id="cd02440">
    <property type="entry name" value="AdoMet_MTases"/>
    <property type="match status" value="1"/>
</dbReference>
<reference evidence="2 3" key="1">
    <citation type="submission" date="2024-07" db="EMBL/GenBank/DDBJ databases">
        <title>Section-level genome sequencing and comparative genomics of Aspergillus sections Usti and Cavernicolus.</title>
        <authorList>
            <consortium name="Lawrence Berkeley National Laboratory"/>
            <person name="Nybo J.L."/>
            <person name="Vesth T.C."/>
            <person name="Theobald S."/>
            <person name="Frisvad J.C."/>
            <person name="Larsen T.O."/>
            <person name="Kjaerboelling I."/>
            <person name="Rothschild-Mancinelli K."/>
            <person name="Lyhne E.K."/>
            <person name="Kogle M.E."/>
            <person name="Barry K."/>
            <person name="Clum A."/>
            <person name="Na H."/>
            <person name="Ledsgaard L."/>
            <person name="Lin J."/>
            <person name="Lipzen A."/>
            <person name="Kuo A."/>
            <person name="Riley R."/>
            <person name="Mondo S."/>
            <person name="Labutti K."/>
            <person name="Haridas S."/>
            <person name="Pangalinan J."/>
            <person name="Salamov A.A."/>
            <person name="Simmons B.A."/>
            <person name="Magnuson J.K."/>
            <person name="Chen J."/>
            <person name="Drula E."/>
            <person name="Henrissat B."/>
            <person name="Wiebenga A."/>
            <person name="Lubbers R.J."/>
            <person name="Gomes A.C."/>
            <person name="Makela M.R."/>
            <person name="Stajich J."/>
            <person name="Grigoriev I.V."/>
            <person name="Mortensen U.H."/>
            <person name="De Vries R.P."/>
            <person name="Baker S.E."/>
            <person name="Andersen M.R."/>
        </authorList>
    </citation>
    <scope>NUCLEOTIDE SEQUENCE [LARGE SCALE GENOMIC DNA]</scope>
    <source>
        <strain evidence="2 3">CBS 588.65</strain>
    </source>
</reference>
<dbReference type="GO" id="GO:0008168">
    <property type="term" value="F:methyltransferase activity"/>
    <property type="evidence" value="ECO:0007669"/>
    <property type="project" value="UniProtKB-KW"/>
</dbReference>
<keyword evidence="2" id="KW-0489">Methyltransferase</keyword>
<dbReference type="Proteomes" id="UP001610334">
    <property type="component" value="Unassembled WGS sequence"/>
</dbReference>
<dbReference type="SUPFAM" id="SSF53335">
    <property type="entry name" value="S-adenosyl-L-methionine-dependent methyltransferases"/>
    <property type="match status" value="1"/>
</dbReference>
<dbReference type="PANTHER" id="PTHR43591:SF31">
    <property type="entry name" value="LAEA-LIKE, PUTATIVE (AFU_ORTHOLOGUE AFUA_8G01930)-RELATED"/>
    <property type="match status" value="1"/>
</dbReference>
<dbReference type="EMBL" id="JBFXLT010000101">
    <property type="protein sequence ID" value="KAL2808885.1"/>
    <property type="molecule type" value="Genomic_DNA"/>
</dbReference>